<reference evidence="1" key="2">
    <citation type="submission" date="2022-10" db="EMBL/GenBank/DDBJ databases">
        <authorList>
            <consortium name="ENA_rothamsted_submissions"/>
            <consortium name="culmorum"/>
            <person name="King R."/>
        </authorList>
    </citation>
    <scope>NUCLEOTIDE SEQUENCE</scope>
</reference>
<dbReference type="AlphaFoldDB" id="A0A9P0IUF6"/>
<reference evidence="1" key="1">
    <citation type="submission" date="2022-02" db="EMBL/GenBank/DDBJ databases">
        <authorList>
            <person name="King R."/>
        </authorList>
    </citation>
    <scope>NUCLEOTIDE SEQUENCE</scope>
</reference>
<gene>
    <name evidence="1" type="ORF">APHIGO_LOCUS2739</name>
</gene>
<evidence type="ECO:0000313" key="1">
    <source>
        <dbReference type="EMBL" id="CAH1714341.1"/>
    </source>
</evidence>
<proteinExistence type="predicted"/>
<evidence type="ECO:0000313" key="2">
    <source>
        <dbReference type="Proteomes" id="UP001154329"/>
    </source>
</evidence>
<dbReference type="Proteomes" id="UP001154329">
    <property type="component" value="Chromosome 1"/>
</dbReference>
<dbReference type="EMBL" id="OU899034">
    <property type="protein sequence ID" value="CAH1714341.1"/>
    <property type="molecule type" value="Genomic_DNA"/>
</dbReference>
<name>A0A9P0IUF6_APHGO</name>
<accession>A0A9P0IUF6</accession>
<keyword evidence="2" id="KW-1185">Reference proteome</keyword>
<sequence>MQSKLRTHCTRNTQMLRLILSSVFYSSSSSSFSSLLSSSSADSSFSFLSLFFGRPRLPVLLLGLSVFFPPEAPDFGGRPLPLFAGTSSSFFTASLSFFSTSRARFLGSLTESSDLSFAGRPRLFSTTASESDIVFFVDLSGT</sequence>
<organism evidence="1 2">
    <name type="scientific">Aphis gossypii</name>
    <name type="common">Cotton aphid</name>
    <dbReference type="NCBI Taxonomy" id="80765"/>
    <lineage>
        <taxon>Eukaryota</taxon>
        <taxon>Metazoa</taxon>
        <taxon>Ecdysozoa</taxon>
        <taxon>Arthropoda</taxon>
        <taxon>Hexapoda</taxon>
        <taxon>Insecta</taxon>
        <taxon>Pterygota</taxon>
        <taxon>Neoptera</taxon>
        <taxon>Paraneoptera</taxon>
        <taxon>Hemiptera</taxon>
        <taxon>Sternorrhyncha</taxon>
        <taxon>Aphidomorpha</taxon>
        <taxon>Aphidoidea</taxon>
        <taxon>Aphididae</taxon>
        <taxon>Aphidini</taxon>
        <taxon>Aphis</taxon>
        <taxon>Aphis</taxon>
    </lineage>
</organism>
<protein>
    <submittedName>
        <fullName evidence="1">Uncharacterized protein</fullName>
    </submittedName>
</protein>